<accession>A0AA38FED4</accession>
<protein>
    <submittedName>
        <fullName evidence="1">Uncharacterized protein</fullName>
    </submittedName>
</protein>
<evidence type="ECO:0000313" key="2">
    <source>
        <dbReference type="Proteomes" id="UP000824469"/>
    </source>
</evidence>
<reference evidence="1 2" key="1">
    <citation type="journal article" date="2021" name="Nat. Plants">
        <title>The Taxus genome provides insights into paclitaxel biosynthesis.</title>
        <authorList>
            <person name="Xiong X."/>
            <person name="Gou J."/>
            <person name="Liao Q."/>
            <person name="Li Y."/>
            <person name="Zhou Q."/>
            <person name="Bi G."/>
            <person name="Li C."/>
            <person name="Du R."/>
            <person name="Wang X."/>
            <person name="Sun T."/>
            <person name="Guo L."/>
            <person name="Liang H."/>
            <person name="Lu P."/>
            <person name="Wu Y."/>
            <person name="Zhang Z."/>
            <person name="Ro D.K."/>
            <person name="Shang Y."/>
            <person name="Huang S."/>
            <person name="Yan J."/>
        </authorList>
    </citation>
    <scope>NUCLEOTIDE SEQUENCE [LARGE SCALE GENOMIC DNA]</scope>
    <source>
        <strain evidence="1">Ta-2019</strain>
    </source>
</reference>
<proteinExistence type="predicted"/>
<keyword evidence="2" id="KW-1185">Reference proteome</keyword>
<feature type="non-terminal residue" evidence="1">
    <location>
        <position position="60"/>
    </location>
</feature>
<dbReference type="AlphaFoldDB" id="A0AA38FED4"/>
<dbReference type="Proteomes" id="UP000824469">
    <property type="component" value="Unassembled WGS sequence"/>
</dbReference>
<comment type="caution">
    <text evidence="1">The sequence shown here is derived from an EMBL/GenBank/DDBJ whole genome shotgun (WGS) entry which is preliminary data.</text>
</comment>
<sequence length="60" mass="6846">MVEELACINLDEGASLKKLMEDKKNKEQEVYQLTEVQDKVEKFSKAILEMASNIGDDILE</sequence>
<name>A0AA38FED4_TAXCH</name>
<evidence type="ECO:0000313" key="1">
    <source>
        <dbReference type="EMBL" id="KAH9297926.1"/>
    </source>
</evidence>
<dbReference type="EMBL" id="JAHRHJ020000010">
    <property type="protein sequence ID" value="KAH9297926.1"/>
    <property type="molecule type" value="Genomic_DNA"/>
</dbReference>
<gene>
    <name evidence="1" type="ORF">KI387_029608</name>
</gene>
<organism evidence="1 2">
    <name type="scientific">Taxus chinensis</name>
    <name type="common">Chinese yew</name>
    <name type="synonym">Taxus wallichiana var. chinensis</name>
    <dbReference type="NCBI Taxonomy" id="29808"/>
    <lineage>
        <taxon>Eukaryota</taxon>
        <taxon>Viridiplantae</taxon>
        <taxon>Streptophyta</taxon>
        <taxon>Embryophyta</taxon>
        <taxon>Tracheophyta</taxon>
        <taxon>Spermatophyta</taxon>
        <taxon>Pinopsida</taxon>
        <taxon>Pinidae</taxon>
        <taxon>Conifers II</taxon>
        <taxon>Cupressales</taxon>
        <taxon>Taxaceae</taxon>
        <taxon>Taxus</taxon>
    </lineage>
</organism>